<gene>
    <name evidence="3" type="ORF">PUMCH_004628</name>
</gene>
<evidence type="ECO:0000256" key="1">
    <source>
        <dbReference type="SAM" id="MobiDB-lite"/>
    </source>
</evidence>
<dbReference type="EMBL" id="CP138899">
    <property type="protein sequence ID" value="WPK27251.1"/>
    <property type="molecule type" value="Genomic_DNA"/>
</dbReference>
<keyword evidence="4" id="KW-1185">Reference proteome</keyword>
<dbReference type="SUPFAM" id="SSF50978">
    <property type="entry name" value="WD40 repeat-like"/>
    <property type="match status" value="1"/>
</dbReference>
<dbReference type="PANTHER" id="PTHR43991">
    <property type="entry name" value="WD REPEAT PROTEIN (AFU_ORTHOLOGUE AFUA_8G05640)-RELATED"/>
    <property type="match status" value="1"/>
</dbReference>
<evidence type="ECO:0000313" key="4">
    <source>
        <dbReference type="Proteomes" id="UP001338582"/>
    </source>
</evidence>
<feature type="domain" description="DUF2415" evidence="2">
    <location>
        <begin position="312"/>
        <end position="353"/>
    </location>
</feature>
<reference evidence="3 4" key="1">
    <citation type="submission" date="2023-10" db="EMBL/GenBank/DDBJ databases">
        <title>Draft Genome Sequence of Candida saopaulonensis from a very Premature Infant with Sepsis.</title>
        <authorList>
            <person name="Ning Y."/>
            <person name="Dai R."/>
            <person name="Xiao M."/>
            <person name="Xu Y."/>
            <person name="Yan Q."/>
            <person name="Zhang L."/>
        </authorList>
    </citation>
    <scope>NUCLEOTIDE SEQUENCE [LARGE SCALE GENOMIC DNA]</scope>
    <source>
        <strain evidence="3 4">19XY460</strain>
    </source>
</reference>
<evidence type="ECO:0000313" key="3">
    <source>
        <dbReference type="EMBL" id="WPK27251.1"/>
    </source>
</evidence>
<proteinExistence type="predicted"/>
<dbReference type="PANTHER" id="PTHR43991:SF9">
    <property type="entry name" value="DUF2415 DOMAIN-CONTAINING PROTEIN"/>
    <property type="match status" value="1"/>
</dbReference>
<feature type="compositionally biased region" description="Polar residues" evidence="1">
    <location>
        <begin position="462"/>
        <end position="473"/>
    </location>
</feature>
<dbReference type="KEGG" id="asau:88175688"/>
<feature type="region of interest" description="Disordered" evidence="1">
    <location>
        <begin position="1"/>
        <end position="20"/>
    </location>
</feature>
<dbReference type="InterPro" id="IPR019417">
    <property type="entry name" value="DUF2415"/>
</dbReference>
<organism evidence="3 4">
    <name type="scientific">Australozyma saopauloensis</name>
    <dbReference type="NCBI Taxonomy" id="291208"/>
    <lineage>
        <taxon>Eukaryota</taxon>
        <taxon>Fungi</taxon>
        <taxon>Dikarya</taxon>
        <taxon>Ascomycota</taxon>
        <taxon>Saccharomycotina</taxon>
        <taxon>Pichiomycetes</taxon>
        <taxon>Metschnikowiaceae</taxon>
        <taxon>Australozyma</taxon>
    </lineage>
</organism>
<protein>
    <recommendedName>
        <fullName evidence="2">DUF2415 domain-containing protein</fullName>
    </recommendedName>
</protein>
<dbReference type="Pfam" id="PF10313">
    <property type="entry name" value="DUF2415"/>
    <property type="match status" value="1"/>
</dbReference>
<dbReference type="RefSeq" id="XP_062879629.1">
    <property type="nucleotide sequence ID" value="XM_063023559.1"/>
</dbReference>
<dbReference type="Proteomes" id="UP001338582">
    <property type="component" value="Chromosome 6"/>
</dbReference>
<name>A0AAX4HFC7_9ASCO</name>
<accession>A0AAX4HFC7</accession>
<dbReference type="Gene3D" id="2.130.10.10">
    <property type="entry name" value="YVTN repeat-like/Quinoprotein amine dehydrogenase"/>
    <property type="match status" value="1"/>
</dbReference>
<evidence type="ECO:0000259" key="2">
    <source>
        <dbReference type="Pfam" id="PF10313"/>
    </source>
</evidence>
<dbReference type="InterPro" id="IPR015943">
    <property type="entry name" value="WD40/YVTN_repeat-like_dom_sf"/>
</dbReference>
<dbReference type="InterPro" id="IPR036322">
    <property type="entry name" value="WD40_repeat_dom_sf"/>
</dbReference>
<dbReference type="AlphaFoldDB" id="A0AAX4HFC7"/>
<sequence length="558" mass="62807">MTIAHSHFESLPQNPKVPGRRKSSCAEVQCFQNYYHGHQLLSPNPHYIGNVRASVNHWQLRDLVQIDPLTGSVFHSYRDLIRVLSVKNHDLNSVKSRTYLQLPYFARCFNHAPGGLFVTGGLDNSLAKLAHMDIPALSESGTKGNRRKPDGLFSVYSPAMATEMTFHLGEMINNAVTIYPDQDLTASYTSYVCNNDSNLYVVGISDLGVLVKRNIVCQAKVSLNNVIQSPNQKFLAATGDSGLIFLLDPTKPRATFQTIKTDHDSGFGLSFHSNEHTLASAFQNGSCLLFDLRKPNHAYHEIKSTRPNHQSGAFRCCKFLNSPTQDLLAVLEHVGRVHIIDLRNLSDNHQVVVFPLALDQFSRYNYQKSRICKKLKSKSDVDDLESNDINDANDTCTSDVSTIDDDYDRPDRLIHPRWEIFGDANTQFSAPLVYDHDYLTNENPKLFKGYEYEPPSPASVFDETNGSLDSKPSTSHREEASTQETVLETTLNSTEAQNFRRIFHDLYMQAGNHVNGEMQLSGIDWYDNQLFIGSEDGGFCEWDVNVRGRRSFGSFSFA</sequence>
<dbReference type="GeneID" id="88175688"/>
<feature type="region of interest" description="Disordered" evidence="1">
    <location>
        <begin position="458"/>
        <end position="486"/>
    </location>
</feature>